<gene>
    <name evidence="2" type="ORF">PACTADRAFT_50367</name>
</gene>
<dbReference type="AlphaFoldDB" id="A0A1E4TVJ7"/>
<sequence length="99" mass="11468">MLKSNVCRFMQKQAIATRSPVILSRRNFNIVSSKPKVKEPKEKPEDTHSASFKPQEEKIPETEIAHDREIVSENVKGYKDLQDKGSKVELEQERPEDEM</sequence>
<name>A0A1E4TVJ7_PACTA</name>
<evidence type="ECO:0000256" key="1">
    <source>
        <dbReference type="SAM" id="MobiDB-lite"/>
    </source>
</evidence>
<feature type="compositionally biased region" description="Basic and acidic residues" evidence="1">
    <location>
        <begin position="36"/>
        <end position="93"/>
    </location>
</feature>
<dbReference type="Proteomes" id="UP000094236">
    <property type="component" value="Unassembled WGS sequence"/>
</dbReference>
<proteinExistence type="predicted"/>
<reference evidence="3" key="1">
    <citation type="submission" date="2016-05" db="EMBL/GenBank/DDBJ databases">
        <title>Comparative genomics of biotechnologically important yeasts.</title>
        <authorList>
            <consortium name="DOE Joint Genome Institute"/>
            <person name="Riley R."/>
            <person name="Haridas S."/>
            <person name="Wolfe K.H."/>
            <person name="Lopes M.R."/>
            <person name="Hittinger C.T."/>
            <person name="Goker M."/>
            <person name="Salamov A."/>
            <person name="Wisecaver J."/>
            <person name="Long T.M."/>
            <person name="Aerts A.L."/>
            <person name="Barry K."/>
            <person name="Choi C."/>
            <person name="Clum A."/>
            <person name="Coughlan A.Y."/>
            <person name="Deshpande S."/>
            <person name="Douglass A.P."/>
            <person name="Hanson S.J."/>
            <person name="Klenk H.-P."/>
            <person name="Labutti K."/>
            <person name="Lapidus A."/>
            <person name="Lindquist E."/>
            <person name="Lipzen A."/>
            <person name="Meier-Kolthoff J.P."/>
            <person name="Ohm R.A."/>
            <person name="Otillar R.P."/>
            <person name="Pangilinan J."/>
            <person name="Peng Y."/>
            <person name="Rokas A."/>
            <person name="Rosa C.A."/>
            <person name="Scheuner C."/>
            <person name="Sibirny A.A."/>
            <person name="Slot J.C."/>
            <person name="Stielow J.B."/>
            <person name="Sun H."/>
            <person name="Kurtzman C.P."/>
            <person name="Blackwell M."/>
            <person name="Grigoriev I.V."/>
            <person name="Jeffries T.W."/>
        </authorList>
    </citation>
    <scope>NUCLEOTIDE SEQUENCE [LARGE SCALE GENOMIC DNA]</scope>
    <source>
        <strain evidence="3">NRRL Y-2460</strain>
    </source>
</reference>
<evidence type="ECO:0000313" key="3">
    <source>
        <dbReference type="Proteomes" id="UP000094236"/>
    </source>
</evidence>
<dbReference type="OrthoDB" id="4023585at2759"/>
<accession>A0A1E4TVJ7</accession>
<evidence type="ECO:0000313" key="2">
    <source>
        <dbReference type="EMBL" id="ODV95678.1"/>
    </source>
</evidence>
<organism evidence="2 3">
    <name type="scientific">Pachysolen tannophilus NRRL Y-2460</name>
    <dbReference type="NCBI Taxonomy" id="669874"/>
    <lineage>
        <taxon>Eukaryota</taxon>
        <taxon>Fungi</taxon>
        <taxon>Dikarya</taxon>
        <taxon>Ascomycota</taxon>
        <taxon>Saccharomycotina</taxon>
        <taxon>Pichiomycetes</taxon>
        <taxon>Pachysolenaceae</taxon>
        <taxon>Pachysolen</taxon>
    </lineage>
</organism>
<dbReference type="EMBL" id="KV454014">
    <property type="protein sequence ID" value="ODV95678.1"/>
    <property type="molecule type" value="Genomic_DNA"/>
</dbReference>
<keyword evidence="3" id="KW-1185">Reference proteome</keyword>
<feature type="region of interest" description="Disordered" evidence="1">
    <location>
        <begin position="33"/>
        <end position="99"/>
    </location>
</feature>
<protein>
    <submittedName>
        <fullName evidence="2">Uncharacterized protein</fullName>
    </submittedName>
</protein>